<keyword evidence="5" id="KW-0808">Transferase</keyword>
<evidence type="ECO:0000256" key="1">
    <source>
        <dbReference type="ARBA" id="ARBA00000956"/>
    </source>
</evidence>
<organism evidence="9 10">
    <name type="scientific">Gonium pectorale</name>
    <name type="common">Green alga</name>
    <dbReference type="NCBI Taxonomy" id="33097"/>
    <lineage>
        <taxon>Eukaryota</taxon>
        <taxon>Viridiplantae</taxon>
        <taxon>Chlorophyta</taxon>
        <taxon>core chlorophytes</taxon>
        <taxon>Chlorophyceae</taxon>
        <taxon>CS clade</taxon>
        <taxon>Chlamydomonadales</taxon>
        <taxon>Volvocaceae</taxon>
        <taxon>Gonium</taxon>
    </lineage>
</organism>
<dbReference type="InterPro" id="IPR011004">
    <property type="entry name" value="Trimer_LpxA-like_sf"/>
</dbReference>
<dbReference type="EMBL" id="LSYV01000003">
    <property type="protein sequence ID" value="KXZ55703.1"/>
    <property type="molecule type" value="Genomic_DNA"/>
</dbReference>
<evidence type="ECO:0000313" key="9">
    <source>
        <dbReference type="EMBL" id="KXZ55703.1"/>
    </source>
</evidence>
<dbReference type="GO" id="GO:0005978">
    <property type="term" value="P:glycogen biosynthetic process"/>
    <property type="evidence" value="ECO:0007669"/>
    <property type="project" value="InterPro"/>
</dbReference>
<evidence type="ECO:0000256" key="4">
    <source>
        <dbReference type="ARBA" id="ARBA00022533"/>
    </source>
</evidence>
<dbReference type="InterPro" id="IPR029044">
    <property type="entry name" value="Nucleotide-diphossugar_trans"/>
</dbReference>
<dbReference type="GO" id="GO:0008878">
    <property type="term" value="F:glucose-1-phosphate adenylyltransferase activity"/>
    <property type="evidence" value="ECO:0007669"/>
    <property type="project" value="UniProtKB-EC"/>
</dbReference>
<dbReference type="InterPro" id="IPR005835">
    <property type="entry name" value="NTP_transferase_dom"/>
</dbReference>
<dbReference type="CDD" id="cd04651">
    <property type="entry name" value="LbH_G1P_AT_C"/>
    <property type="match status" value="1"/>
</dbReference>
<keyword evidence="4" id="KW-0021">Allosteric enzyme</keyword>
<dbReference type="PANTHER" id="PTHR43523">
    <property type="entry name" value="GLUCOSE-1-PHOSPHATE ADENYLYLTRANSFERASE-RELATED"/>
    <property type="match status" value="1"/>
</dbReference>
<reference evidence="10" key="1">
    <citation type="journal article" date="2016" name="Nat. Commun.">
        <title>The Gonium pectorale genome demonstrates co-option of cell cycle regulation during the evolution of multicellularity.</title>
        <authorList>
            <person name="Hanschen E.R."/>
            <person name="Marriage T.N."/>
            <person name="Ferris P.J."/>
            <person name="Hamaji T."/>
            <person name="Toyoda A."/>
            <person name="Fujiyama A."/>
            <person name="Neme R."/>
            <person name="Noguchi H."/>
            <person name="Minakuchi Y."/>
            <person name="Suzuki M."/>
            <person name="Kawai-Toyooka H."/>
            <person name="Smith D.R."/>
            <person name="Sparks H."/>
            <person name="Anderson J."/>
            <person name="Bakaric R."/>
            <person name="Luria V."/>
            <person name="Karger A."/>
            <person name="Kirschner M.W."/>
            <person name="Durand P.M."/>
            <person name="Michod R.E."/>
            <person name="Nozaki H."/>
            <person name="Olson B.J."/>
        </authorList>
    </citation>
    <scope>NUCLEOTIDE SEQUENCE [LARGE SCALE GENOMIC DNA]</scope>
    <source>
        <strain evidence="10">NIES-2863</strain>
    </source>
</reference>
<evidence type="ECO:0000256" key="7">
    <source>
        <dbReference type="ARBA" id="ARBA00022741"/>
    </source>
</evidence>
<dbReference type="Pfam" id="PF25247">
    <property type="entry name" value="LbH_GLGC"/>
    <property type="match status" value="1"/>
</dbReference>
<evidence type="ECO:0000259" key="8">
    <source>
        <dbReference type="Pfam" id="PF00483"/>
    </source>
</evidence>
<dbReference type="InterPro" id="IPR011831">
    <property type="entry name" value="ADP-Glc_PPase"/>
</dbReference>
<comment type="catalytic activity">
    <reaction evidence="1">
        <text>alpha-D-glucose 1-phosphate + ATP + H(+) = ADP-alpha-D-glucose + diphosphate</text>
        <dbReference type="Rhea" id="RHEA:12120"/>
        <dbReference type="ChEBI" id="CHEBI:15378"/>
        <dbReference type="ChEBI" id="CHEBI:30616"/>
        <dbReference type="ChEBI" id="CHEBI:33019"/>
        <dbReference type="ChEBI" id="CHEBI:57498"/>
        <dbReference type="ChEBI" id="CHEBI:58601"/>
        <dbReference type="EC" id="2.7.7.27"/>
    </reaction>
</comment>
<dbReference type="SUPFAM" id="SSF51161">
    <property type="entry name" value="Trimeric LpxA-like enzymes"/>
    <property type="match status" value="1"/>
</dbReference>
<keyword evidence="6" id="KW-0548">Nucleotidyltransferase</keyword>
<dbReference type="GO" id="GO:0000166">
    <property type="term" value="F:nucleotide binding"/>
    <property type="evidence" value="ECO:0007669"/>
    <property type="project" value="UniProtKB-KW"/>
</dbReference>
<dbReference type="OrthoDB" id="1933562at2759"/>
<comment type="caution">
    <text evidence="9">The sequence shown here is derived from an EMBL/GenBank/DDBJ whole genome shotgun (WGS) entry which is preliminary data.</text>
</comment>
<gene>
    <name evidence="9" type="ORF">GPECTOR_2g1253</name>
</gene>
<dbReference type="Pfam" id="PF00483">
    <property type="entry name" value="NTP_transferase"/>
    <property type="match status" value="2"/>
</dbReference>
<comment type="similarity">
    <text evidence="2">Belongs to the bacterial/plant glucose-1-phosphate adenylyltransferase family.</text>
</comment>
<dbReference type="AlphaFoldDB" id="A0A150H120"/>
<accession>A0A150H120</accession>
<dbReference type="EC" id="2.7.7.27" evidence="3"/>
<evidence type="ECO:0000256" key="3">
    <source>
        <dbReference type="ARBA" id="ARBA00012460"/>
    </source>
</evidence>
<protein>
    <recommendedName>
        <fullName evidence="3">glucose-1-phosphate adenylyltransferase</fullName>
        <ecNumber evidence="3">2.7.7.27</ecNumber>
    </recommendedName>
</protein>
<dbReference type="Proteomes" id="UP000075714">
    <property type="component" value="Unassembled WGS sequence"/>
</dbReference>
<dbReference type="SUPFAM" id="SSF53448">
    <property type="entry name" value="Nucleotide-diphospho-sugar transferases"/>
    <property type="match status" value="1"/>
</dbReference>
<evidence type="ECO:0000313" key="10">
    <source>
        <dbReference type="Proteomes" id="UP000075714"/>
    </source>
</evidence>
<dbReference type="Gene3D" id="2.160.10.10">
    <property type="entry name" value="Hexapeptide repeat proteins"/>
    <property type="match status" value="1"/>
</dbReference>
<feature type="domain" description="Nucleotidyl transferase" evidence="8">
    <location>
        <begin position="24"/>
        <end position="123"/>
    </location>
</feature>
<proteinExistence type="inferred from homology"/>
<dbReference type="Gene3D" id="3.90.550.10">
    <property type="entry name" value="Spore Coat Polysaccharide Biosynthesis Protein SpsA, Chain A"/>
    <property type="match status" value="1"/>
</dbReference>
<dbReference type="STRING" id="33097.A0A150H120"/>
<name>A0A150H120_GONPE</name>
<keyword evidence="7" id="KW-0547">Nucleotide-binding</keyword>
<dbReference type="PANTHER" id="PTHR43523:SF12">
    <property type="entry name" value="GLUCOSE-1-PHOSPHATE ADENYLYLTRANSFERASE LARGE SUBUNIT 1, CHLOROPLASTIC-RELATED"/>
    <property type="match status" value="1"/>
</dbReference>
<evidence type="ECO:0000256" key="5">
    <source>
        <dbReference type="ARBA" id="ARBA00022679"/>
    </source>
</evidence>
<evidence type="ECO:0000256" key="2">
    <source>
        <dbReference type="ARBA" id="ARBA00010443"/>
    </source>
</evidence>
<sequence>MSGGVPYGGDGYIEVVANSLSPDSQQWHTGTAGAVRQFMSYFESNTKNRFIEDILILPGDHVYSTDLTPIIAYHHSTGADLTIVCRPVSGEQASRLGVVKLDLSRRIRTFLEKPRPEDLPQLAMSDDEMAPFLAPPEPELGSAVAATGEPAPGAAAAAWAAAARGLRTARGGARVGGGAGGRVVLDTLTSTEDAELGGSAGYVGSTGIYIFKRSVLVEALRRHVKAQDFGRQVIPEIIREGCKVYAYRLPGYWADVGGCVADFYAANLALLGDSPSIDFDTPVSSPFFRYPLTIPASQMYNTRLNRALVSAGCIVRDSTIRNSVVGPRSIIGPRVTLEDCVFMGADHYEHERPQQRPASATYPPIGVGEGSEVRGAIVDFNCRIGKGVKLVNAEGVYESYDRAVQGLYIRDGIIVLARDAVVPDGTVL</sequence>
<keyword evidence="10" id="KW-1185">Reference proteome</keyword>
<feature type="domain" description="Nucleotidyl transferase" evidence="8">
    <location>
        <begin position="202"/>
        <end position="269"/>
    </location>
</feature>
<evidence type="ECO:0000256" key="6">
    <source>
        <dbReference type="ARBA" id="ARBA00022695"/>
    </source>
</evidence>